<keyword evidence="1" id="KW-1133">Transmembrane helix</keyword>
<reference evidence="2" key="1">
    <citation type="journal article" date="2014" name="Int. J. Syst. Evol. Microbiol.">
        <title>Complete genome sequence of Corynebacterium casei LMG S-19264T (=DSM 44701T), isolated from a smear-ripened cheese.</title>
        <authorList>
            <consortium name="US DOE Joint Genome Institute (JGI-PGF)"/>
            <person name="Walter F."/>
            <person name="Albersmeier A."/>
            <person name="Kalinowski J."/>
            <person name="Ruckert C."/>
        </authorList>
    </citation>
    <scope>NUCLEOTIDE SEQUENCE</scope>
    <source>
        <strain evidence="2">KCTC 22169</strain>
    </source>
</reference>
<keyword evidence="1" id="KW-0472">Membrane</keyword>
<gene>
    <name evidence="2" type="ORF">GCM10007392_46300</name>
</gene>
<protein>
    <recommendedName>
        <fullName evidence="4">DUF4381 domain-containing protein</fullName>
    </recommendedName>
</protein>
<accession>A0A918NJZ2</accession>
<keyword evidence="3" id="KW-1185">Reference proteome</keyword>
<dbReference type="EMBL" id="BMXR01000017">
    <property type="protein sequence ID" value="GGX73577.1"/>
    <property type="molecule type" value="Genomic_DNA"/>
</dbReference>
<evidence type="ECO:0008006" key="4">
    <source>
        <dbReference type="Google" id="ProtNLM"/>
    </source>
</evidence>
<organism evidence="2 3">
    <name type="scientific">Saccharospirillum salsuginis</name>
    <dbReference type="NCBI Taxonomy" id="418750"/>
    <lineage>
        <taxon>Bacteria</taxon>
        <taxon>Pseudomonadati</taxon>
        <taxon>Pseudomonadota</taxon>
        <taxon>Gammaproteobacteria</taxon>
        <taxon>Oceanospirillales</taxon>
        <taxon>Saccharospirillaceae</taxon>
        <taxon>Saccharospirillum</taxon>
    </lineage>
</organism>
<dbReference type="Proteomes" id="UP000626148">
    <property type="component" value="Unassembled WGS sequence"/>
</dbReference>
<evidence type="ECO:0000313" key="3">
    <source>
        <dbReference type="Proteomes" id="UP000626148"/>
    </source>
</evidence>
<name>A0A918NJZ2_9GAMM</name>
<dbReference type="InterPro" id="IPR025489">
    <property type="entry name" value="DUF4381"/>
</dbReference>
<dbReference type="RefSeq" id="WP_189613305.1">
    <property type="nucleotide sequence ID" value="NZ_BMXR01000017.1"/>
</dbReference>
<sequence length="152" mass="17071">MAVALVTTATANPALQGLIESLAPNTPPAPPSPWPPAPMVWIGLAVLAVLIALAVARVWKTRERRRYLGALRRLQRQSDSERLLRLHRLLRNASAHQDPARKSLSDADFARLVADSLNQSEPPAWVNAHYRPEPTPDVDWRQARRLVRRWCA</sequence>
<feature type="transmembrane region" description="Helical" evidence="1">
    <location>
        <begin position="40"/>
        <end position="59"/>
    </location>
</feature>
<evidence type="ECO:0000256" key="1">
    <source>
        <dbReference type="SAM" id="Phobius"/>
    </source>
</evidence>
<dbReference type="Pfam" id="PF14316">
    <property type="entry name" value="DUF4381"/>
    <property type="match status" value="1"/>
</dbReference>
<keyword evidence="1" id="KW-0812">Transmembrane</keyword>
<comment type="caution">
    <text evidence="2">The sequence shown here is derived from an EMBL/GenBank/DDBJ whole genome shotgun (WGS) entry which is preliminary data.</text>
</comment>
<reference evidence="2" key="2">
    <citation type="submission" date="2020-09" db="EMBL/GenBank/DDBJ databases">
        <authorList>
            <person name="Sun Q."/>
            <person name="Kim S."/>
        </authorList>
    </citation>
    <scope>NUCLEOTIDE SEQUENCE</scope>
    <source>
        <strain evidence="2">KCTC 22169</strain>
    </source>
</reference>
<dbReference type="AlphaFoldDB" id="A0A918NJZ2"/>
<proteinExistence type="predicted"/>
<evidence type="ECO:0000313" key="2">
    <source>
        <dbReference type="EMBL" id="GGX73577.1"/>
    </source>
</evidence>